<sequence length="439" mass="47065">MSGPQYPGFDTLSLHAGSTPDPTTGARATPIYFTSSFAFKDSEHAASLFNMERAGHVYSRISNPTNAVLEERIAALEGGVAGIATASGQAAMHLGLATIAAAGSHIVASRALYGGSHNLLAYTLKRFGIDTTFVDPRDMAAWHAAIRPNTKVLFAETLGNPGLDVLDIPRVADIAHRNHLPLMLDATFTTPYLLRPFDHGADLVFHSATKFLCGHGTAIGGLLVDGGSFNWQAAYEQSGRFGELCEPYEGFHGMVFAEESTVAPFAMRARREGLRDFGAVMSPHNAFAVLQGIETLSLRMDRHVSNTRKVVDFLLKNPAVESVSYPELDSHPDYELAKTLLPKGCGAVLSFNIKGDRAAGRRFVDSLQVFSHLANVGDAKSLAIHPASTTHFRVPADQLAASGIKEGTMRLSVGLENVDDLVDDLARGLKLSQLPQKGA</sequence>
<dbReference type="InterPro" id="IPR006235">
    <property type="entry name" value="OAc-hSer/O-AcSer_sulfhydrylase"/>
</dbReference>
<evidence type="ECO:0000256" key="6">
    <source>
        <dbReference type="RuleBase" id="RU362118"/>
    </source>
</evidence>
<gene>
    <name evidence="8" type="ORF">CR103_04940</name>
</gene>
<comment type="similarity">
    <text evidence="2 6">Belongs to the trans-sulfuration enzymes family.</text>
</comment>
<evidence type="ECO:0000256" key="2">
    <source>
        <dbReference type="ARBA" id="ARBA00009077"/>
    </source>
</evidence>
<dbReference type="CDD" id="cd00614">
    <property type="entry name" value="CGS_like"/>
    <property type="match status" value="1"/>
</dbReference>
<keyword evidence="9" id="KW-1185">Reference proteome</keyword>
<dbReference type="InterPro" id="IPR015421">
    <property type="entry name" value="PyrdxlP-dep_Trfase_major"/>
</dbReference>
<dbReference type="GO" id="GO:0005737">
    <property type="term" value="C:cytoplasm"/>
    <property type="evidence" value="ECO:0007669"/>
    <property type="project" value="TreeGrafter"/>
</dbReference>
<dbReference type="NCBIfam" id="NF006004">
    <property type="entry name" value="PRK08134.1"/>
    <property type="match status" value="1"/>
</dbReference>
<dbReference type="GO" id="GO:0004124">
    <property type="term" value="F:cysteine synthase activity"/>
    <property type="evidence" value="ECO:0007669"/>
    <property type="project" value="TreeGrafter"/>
</dbReference>
<accession>A0A2G8T4B5</accession>
<keyword evidence="3 8" id="KW-0808">Transferase</keyword>
<evidence type="ECO:0000256" key="5">
    <source>
        <dbReference type="PIRSR" id="PIRSR001434-2"/>
    </source>
</evidence>
<dbReference type="SUPFAM" id="SSF53383">
    <property type="entry name" value="PLP-dependent transferases"/>
    <property type="match status" value="1"/>
</dbReference>
<dbReference type="GO" id="GO:0030170">
    <property type="term" value="F:pyridoxal phosphate binding"/>
    <property type="evidence" value="ECO:0007669"/>
    <property type="project" value="InterPro"/>
</dbReference>
<evidence type="ECO:0000256" key="4">
    <source>
        <dbReference type="ARBA" id="ARBA00022898"/>
    </source>
</evidence>
<dbReference type="Pfam" id="PF01053">
    <property type="entry name" value="Cys_Met_Meta_PP"/>
    <property type="match status" value="1"/>
</dbReference>
<dbReference type="EC" id="2.5.1.49" evidence="8"/>
<dbReference type="NCBIfam" id="TIGR01326">
    <property type="entry name" value="OAH_OAS_sulfhy"/>
    <property type="match status" value="1"/>
</dbReference>
<dbReference type="EMBL" id="PDOB01000005">
    <property type="protein sequence ID" value="PIL40803.1"/>
    <property type="molecule type" value="Genomic_DNA"/>
</dbReference>
<dbReference type="GO" id="GO:0003961">
    <property type="term" value="F:O-acetylhomoserine aminocarboxypropyltransferase activity"/>
    <property type="evidence" value="ECO:0007669"/>
    <property type="project" value="UniProtKB-EC"/>
</dbReference>
<proteinExistence type="inferred from homology"/>
<name>A0A2G8T4B5_9BURK</name>
<evidence type="ECO:0000256" key="1">
    <source>
        <dbReference type="ARBA" id="ARBA00001933"/>
    </source>
</evidence>
<dbReference type="Gene3D" id="3.90.1150.10">
    <property type="entry name" value="Aspartate Aminotransferase, domain 1"/>
    <property type="match status" value="1"/>
</dbReference>
<dbReference type="InterPro" id="IPR015424">
    <property type="entry name" value="PyrdxlP-dep_Trfase"/>
</dbReference>
<dbReference type="FunFam" id="3.40.640.10:FF:000035">
    <property type="entry name" value="O-succinylhomoserine sulfhydrylase"/>
    <property type="match status" value="1"/>
</dbReference>
<feature type="region of interest" description="Disordered" evidence="7">
    <location>
        <begin position="1"/>
        <end position="25"/>
    </location>
</feature>
<evidence type="ECO:0000256" key="7">
    <source>
        <dbReference type="SAM" id="MobiDB-lite"/>
    </source>
</evidence>
<keyword evidence="4 5" id="KW-0663">Pyridoxal phosphate</keyword>
<dbReference type="AlphaFoldDB" id="A0A2G8T4B5"/>
<dbReference type="InterPro" id="IPR054542">
    <property type="entry name" value="Cys_met_metab_PP"/>
</dbReference>
<evidence type="ECO:0000256" key="3">
    <source>
        <dbReference type="ARBA" id="ARBA00022679"/>
    </source>
</evidence>
<dbReference type="PANTHER" id="PTHR43797:SF2">
    <property type="entry name" value="HOMOCYSTEINE_CYSTEINE SYNTHASE"/>
    <property type="match status" value="1"/>
</dbReference>
<dbReference type="InterPro" id="IPR000277">
    <property type="entry name" value="Cys/Met-Metab_PyrdxlP-dep_enz"/>
</dbReference>
<reference evidence="8 9" key="1">
    <citation type="submission" date="2017-10" db="EMBL/GenBank/DDBJ databases">
        <title>Massilia psychrophilum sp. nov., a novel purple-pigmented bacterium isolated from Tianshan glacier, Xinjiang Municipality, China.</title>
        <authorList>
            <person name="Wang H."/>
        </authorList>
    </citation>
    <scope>NUCLEOTIDE SEQUENCE [LARGE SCALE GENOMIC DNA]</scope>
    <source>
        <strain evidence="8 9">JCM 30813</strain>
    </source>
</reference>
<dbReference type="OrthoDB" id="9805807at2"/>
<comment type="cofactor">
    <cofactor evidence="1 6">
        <name>pyridoxal 5'-phosphate</name>
        <dbReference type="ChEBI" id="CHEBI:597326"/>
    </cofactor>
</comment>
<comment type="caution">
    <text evidence="8">The sequence shown here is derived from an EMBL/GenBank/DDBJ whole genome shotgun (WGS) entry which is preliminary data.</text>
</comment>
<feature type="modified residue" description="N6-(pyridoxal phosphate)lysine" evidence="5">
    <location>
        <position position="210"/>
    </location>
</feature>
<dbReference type="PROSITE" id="PS00868">
    <property type="entry name" value="CYS_MET_METAB_PP"/>
    <property type="match status" value="1"/>
</dbReference>
<dbReference type="Proteomes" id="UP000228593">
    <property type="component" value="Unassembled WGS sequence"/>
</dbReference>
<evidence type="ECO:0000313" key="9">
    <source>
        <dbReference type="Proteomes" id="UP000228593"/>
    </source>
</evidence>
<dbReference type="InterPro" id="IPR015422">
    <property type="entry name" value="PyrdxlP-dep_Trfase_small"/>
</dbReference>
<dbReference type="GO" id="GO:0071269">
    <property type="term" value="P:L-homocysteine biosynthetic process"/>
    <property type="evidence" value="ECO:0007669"/>
    <property type="project" value="TreeGrafter"/>
</dbReference>
<dbReference type="Gene3D" id="3.40.640.10">
    <property type="entry name" value="Type I PLP-dependent aspartate aminotransferase-like (Major domain)"/>
    <property type="match status" value="1"/>
</dbReference>
<dbReference type="PANTHER" id="PTHR43797">
    <property type="entry name" value="HOMOCYSTEINE/CYSTEINE SYNTHASE"/>
    <property type="match status" value="1"/>
</dbReference>
<dbReference type="GO" id="GO:0019346">
    <property type="term" value="P:transsulfuration"/>
    <property type="evidence" value="ECO:0007669"/>
    <property type="project" value="InterPro"/>
</dbReference>
<evidence type="ECO:0000313" key="8">
    <source>
        <dbReference type="EMBL" id="PIL40803.1"/>
    </source>
</evidence>
<dbReference type="RefSeq" id="WP_099914908.1">
    <property type="nucleotide sequence ID" value="NZ_BMHS01000008.1"/>
</dbReference>
<dbReference type="GO" id="GO:0006535">
    <property type="term" value="P:cysteine biosynthetic process from serine"/>
    <property type="evidence" value="ECO:0007669"/>
    <property type="project" value="TreeGrafter"/>
</dbReference>
<dbReference type="PIRSF" id="PIRSF001434">
    <property type="entry name" value="CGS"/>
    <property type="match status" value="1"/>
</dbReference>
<organism evidence="8 9">
    <name type="scientific">Massilia psychrophila</name>
    <dbReference type="NCBI Taxonomy" id="1603353"/>
    <lineage>
        <taxon>Bacteria</taxon>
        <taxon>Pseudomonadati</taxon>
        <taxon>Pseudomonadota</taxon>
        <taxon>Betaproteobacteria</taxon>
        <taxon>Burkholderiales</taxon>
        <taxon>Oxalobacteraceae</taxon>
        <taxon>Telluria group</taxon>
        <taxon>Massilia</taxon>
    </lineage>
</organism>
<protein>
    <submittedName>
        <fullName evidence="8">O-acetylhomoserine aminocarboxypropyltransferase</fullName>
        <ecNumber evidence="8">2.5.1.49</ecNumber>
    </submittedName>
</protein>